<dbReference type="InParanoid" id="A0A0C3F627"/>
<evidence type="ECO:0000256" key="7">
    <source>
        <dbReference type="SAM" id="MobiDB-lite"/>
    </source>
</evidence>
<evidence type="ECO:0000256" key="3">
    <source>
        <dbReference type="ARBA" id="ARBA00022692"/>
    </source>
</evidence>
<gene>
    <name evidence="9" type="ORF">PILCRDRAFT_827167</name>
</gene>
<dbReference type="GO" id="GO:0005802">
    <property type="term" value="C:trans-Golgi network"/>
    <property type="evidence" value="ECO:0007669"/>
    <property type="project" value="TreeGrafter"/>
</dbReference>
<sequence length="275" mass="29493">MWQENNNSYGASSSHNPYYAQSPPANTPLQFYNAGSDQSQFYPGSRSSLEGNVGAQGSMSQPSVQPGYGGNIAQPAGGWWTAFGTGGFEGEPPLLEELGINFSHIRAKSLTVLNPLQRIDEHIMDDADLAGPLLFFFWFATFLLFSGKPQFGYIYGVGLLGSASIYTLLNLMSEQGIDAYRVASVLGYCLLPMVGVGALSVMVTLNGTIGYILSILSIIWCTYAASGIFVAVLRMSDQRLLVAYPIGLLYGCFALLSVFNVGSGSLDDGRVGRRG</sequence>
<feature type="region of interest" description="Disordered" evidence="7">
    <location>
        <begin position="1"/>
        <end position="24"/>
    </location>
</feature>
<reference evidence="10" key="2">
    <citation type="submission" date="2015-01" db="EMBL/GenBank/DDBJ databases">
        <title>Evolutionary Origins and Diversification of the Mycorrhizal Mutualists.</title>
        <authorList>
            <consortium name="DOE Joint Genome Institute"/>
            <consortium name="Mycorrhizal Genomics Consortium"/>
            <person name="Kohler A."/>
            <person name="Kuo A."/>
            <person name="Nagy L.G."/>
            <person name="Floudas D."/>
            <person name="Copeland A."/>
            <person name="Barry K.W."/>
            <person name="Cichocki N."/>
            <person name="Veneault-Fourrey C."/>
            <person name="LaButti K."/>
            <person name="Lindquist E.A."/>
            <person name="Lipzen A."/>
            <person name="Lundell T."/>
            <person name="Morin E."/>
            <person name="Murat C."/>
            <person name="Riley R."/>
            <person name="Ohm R."/>
            <person name="Sun H."/>
            <person name="Tunlid A."/>
            <person name="Henrissat B."/>
            <person name="Grigoriev I.V."/>
            <person name="Hibbett D.S."/>
            <person name="Martin F."/>
        </authorList>
    </citation>
    <scope>NUCLEOTIDE SEQUENCE [LARGE SCALE GENOMIC DNA]</scope>
    <source>
        <strain evidence="10">F 1598</strain>
    </source>
</reference>
<proteinExistence type="inferred from homology"/>
<dbReference type="AlphaFoldDB" id="A0A0C3F627"/>
<keyword evidence="10" id="KW-1185">Reference proteome</keyword>
<dbReference type="GO" id="GO:0006888">
    <property type="term" value="P:endoplasmic reticulum to Golgi vesicle-mediated transport"/>
    <property type="evidence" value="ECO:0007669"/>
    <property type="project" value="InterPro"/>
</dbReference>
<protein>
    <recommendedName>
        <fullName evidence="6">Protein YIP</fullName>
    </recommendedName>
</protein>
<evidence type="ECO:0000313" key="10">
    <source>
        <dbReference type="Proteomes" id="UP000054166"/>
    </source>
</evidence>
<dbReference type="OrthoDB" id="440385at2759"/>
<comment type="subcellular location">
    <subcellularLocation>
        <location evidence="6">Golgi apparatus membrane</location>
        <topology evidence="6">Multi-pass membrane protein</topology>
    </subcellularLocation>
    <subcellularLocation>
        <location evidence="1">Membrane</location>
        <topology evidence="1">Multi-pass membrane protein</topology>
    </subcellularLocation>
</comment>
<dbReference type="PANTHER" id="PTHR21236">
    <property type="entry name" value="GOLGI MEMBRANE PROTEIN YIP1"/>
    <property type="match status" value="1"/>
</dbReference>
<keyword evidence="3 6" id="KW-0812">Transmembrane</keyword>
<accession>A0A0C3F627</accession>
<evidence type="ECO:0000313" key="9">
    <source>
        <dbReference type="EMBL" id="KIM75464.1"/>
    </source>
</evidence>
<dbReference type="GO" id="GO:0000139">
    <property type="term" value="C:Golgi membrane"/>
    <property type="evidence" value="ECO:0007669"/>
    <property type="project" value="UniProtKB-SubCell"/>
</dbReference>
<dbReference type="GO" id="GO:0048280">
    <property type="term" value="P:vesicle fusion with Golgi apparatus"/>
    <property type="evidence" value="ECO:0007669"/>
    <property type="project" value="TreeGrafter"/>
</dbReference>
<dbReference type="HOGENOM" id="CLU_074741_3_1_1"/>
<name>A0A0C3F627_PILCF</name>
<dbReference type="Proteomes" id="UP000054166">
    <property type="component" value="Unassembled WGS sequence"/>
</dbReference>
<dbReference type="PANTHER" id="PTHR21236:SF2">
    <property type="entry name" value="PROTEIN YIPF"/>
    <property type="match status" value="1"/>
</dbReference>
<evidence type="ECO:0000256" key="6">
    <source>
        <dbReference type="RuleBase" id="RU361264"/>
    </source>
</evidence>
<dbReference type="Pfam" id="PF04893">
    <property type="entry name" value="Yip1"/>
    <property type="match status" value="1"/>
</dbReference>
<dbReference type="FunCoup" id="A0A0C3F627">
    <property type="interactions" value="714"/>
</dbReference>
<feature type="compositionally biased region" description="Polar residues" evidence="7">
    <location>
        <begin position="1"/>
        <end position="16"/>
    </location>
</feature>
<organism evidence="9 10">
    <name type="scientific">Piloderma croceum (strain F 1598)</name>
    <dbReference type="NCBI Taxonomy" id="765440"/>
    <lineage>
        <taxon>Eukaryota</taxon>
        <taxon>Fungi</taxon>
        <taxon>Dikarya</taxon>
        <taxon>Basidiomycota</taxon>
        <taxon>Agaricomycotina</taxon>
        <taxon>Agaricomycetes</taxon>
        <taxon>Agaricomycetidae</taxon>
        <taxon>Atheliales</taxon>
        <taxon>Atheliaceae</taxon>
        <taxon>Piloderma</taxon>
    </lineage>
</organism>
<evidence type="ECO:0000256" key="5">
    <source>
        <dbReference type="ARBA" id="ARBA00023136"/>
    </source>
</evidence>
<evidence type="ECO:0000256" key="2">
    <source>
        <dbReference type="ARBA" id="ARBA00010596"/>
    </source>
</evidence>
<keyword evidence="5 6" id="KW-0472">Membrane</keyword>
<feature type="transmembrane region" description="Helical" evidence="6">
    <location>
        <begin position="153"/>
        <end position="173"/>
    </location>
</feature>
<dbReference type="EMBL" id="KN833046">
    <property type="protein sequence ID" value="KIM75464.1"/>
    <property type="molecule type" value="Genomic_DNA"/>
</dbReference>
<dbReference type="InterPro" id="IPR006977">
    <property type="entry name" value="Yip1_dom"/>
</dbReference>
<comment type="similarity">
    <text evidence="2 6">Belongs to the YIP1 family.</text>
</comment>
<dbReference type="InterPro" id="IPR045231">
    <property type="entry name" value="Yip1/4-like"/>
</dbReference>
<feature type="transmembrane region" description="Helical" evidence="6">
    <location>
        <begin position="127"/>
        <end position="147"/>
    </location>
</feature>
<evidence type="ECO:0000259" key="8">
    <source>
        <dbReference type="Pfam" id="PF04893"/>
    </source>
</evidence>
<evidence type="ECO:0000256" key="4">
    <source>
        <dbReference type="ARBA" id="ARBA00022989"/>
    </source>
</evidence>
<feature type="transmembrane region" description="Helical" evidence="6">
    <location>
        <begin position="240"/>
        <end position="259"/>
    </location>
</feature>
<feature type="domain" description="Yip1" evidence="8">
    <location>
        <begin position="112"/>
        <end position="255"/>
    </location>
</feature>
<feature type="transmembrane region" description="Helical" evidence="6">
    <location>
        <begin position="211"/>
        <end position="233"/>
    </location>
</feature>
<reference evidence="9 10" key="1">
    <citation type="submission" date="2014-04" db="EMBL/GenBank/DDBJ databases">
        <authorList>
            <consortium name="DOE Joint Genome Institute"/>
            <person name="Kuo A."/>
            <person name="Tarkka M."/>
            <person name="Buscot F."/>
            <person name="Kohler A."/>
            <person name="Nagy L.G."/>
            <person name="Floudas D."/>
            <person name="Copeland A."/>
            <person name="Barry K.W."/>
            <person name="Cichocki N."/>
            <person name="Veneault-Fourrey C."/>
            <person name="LaButti K."/>
            <person name="Lindquist E.A."/>
            <person name="Lipzen A."/>
            <person name="Lundell T."/>
            <person name="Morin E."/>
            <person name="Murat C."/>
            <person name="Sun H."/>
            <person name="Tunlid A."/>
            <person name="Henrissat B."/>
            <person name="Grigoriev I.V."/>
            <person name="Hibbett D.S."/>
            <person name="Martin F."/>
            <person name="Nordberg H.P."/>
            <person name="Cantor M.N."/>
            <person name="Hua S.X."/>
        </authorList>
    </citation>
    <scope>NUCLEOTIDE SEQUENCE [LARGE SCALE GENOMIC DNA]</scope>
    <source>
        <strain evidence="9 10">F 1598</strain>
    </source>
</reference>
<evidence type="ECO:0000256" key="1">
    <source>
        <dbReference type="ARBA" id="ARBA00004141"/>
    </source>
</evidence>
<feature type="transmembrane region" description="Helical" evidence="6">
    <location>
        <begin position="185"/>
        <end position="205"/>
    </location>
</feature>
<keyword evidence="4 6" id="KW-1133">Transmembrane helix</keyword>
<dbReference type="STRING" id="765440.A0A0C3F627"/>